<accession>Q5SNI4</accession>
<evidence type="ECO:0000256" key="1">
    <source>
        <dbReference type="SAM" id="MobiDB-lite"/>
    </source>
</evidence>
<gene>
    <name evidence="2" type="primary">P0710E05.11</name>
</gene>
<reference evidence="2" key="1">
    <citation type="journal article" date="2002" name="Nature">
        <title>The genome sequence and structure of rice chromosome 1.</title>
        <authorList>
            <person name="Sasaki T."/>
            <person name="Matsumoto T."/>
            <person name="Yamamoto K."/>
            <person name="Sakata K."/>
            <person name="Baba T."/>
            <person name="Katayose Y."/>
            <person name="Wu J."/>
            <person name="Niimura Y."/>
            <person name="Cheng Z."/>
            <person name="Nagamura Y."/>
            <person name="Antonio B.A."/>
            <person name="Kanamori H."/>
            <person name="Hosokawa S."/>
            <person name="Masukawa M."/>
            <person name="Arikawa K."/>
            <person name="Chiden Y."/>
            <person name="Hayashi M."/>
            <person name="Okamoto M."/>
            <person name="Ando T."/>
            <person name="Aoki H."/>
            <person name="Arita K."/>
            <person name="Hamada M."/>
            <person name="Harada C."/>
            <person name="Hijishita S."/>
            <person name="Honda M."/>
            <person name="Ichikawa Y."/>
            <person name="Idonuma A."/>
            <person name="Iijima M."/>
            <person name="Ikeda M."/>
            <person name="Ikeno M."/>
            <person name="Itoh S."/>
            <person name="Itoh T."/>
            <person name="Itoh Y."/>
            <person name="Itoh Y."/>
            <person name="Iwabuchi A."/>
            <person name="Kamiya K."/>
            <person name="Karasawa W."/>
            <person name="Katagiri S."/>
            <person name="Kikuta A."/>
            <person name="Kobayashi N."/>
            <person name="Kono I."/>
            <person name="Machita K."/>
            <person name="Maehara T."/>
            <person name="Mizuno H."/>
            <person name="Mizubayashi T."/>
            <person name="Mukai Y."/>
            <person name="Nagasaki H."/>
            <person name="Nakashima M."/>
            <person name="Nakama Y."/>
            <person name="Nakamichi Y."/>
            <person name="Nakamura M."/>
            <person name="Namiki N."/>
            <person name="Negishi M."/>
            <person name="Ohta I."/>
            <person name="Ono N."/>
            <person name="Saji S."/>
            <person name="Sakai K."/>
            <person name="Shibata M."/>
            <person name="Shimokawa T."/>
            <person name="Shomura A."/>
            <person name="Song J."/>
            <person name="Takazaki Y."/>
            <person name="Terasawa K."/>
            <person name="Tsuji K."/>
            <person name="Waki K."/>
            <person name="Yamagata H."/>
            <person name="Yamane H."/>
            <person name="Yoshiki S."/>
            <person name="Yoshihara R."/>
            <person name="Yukawa K."/>
            <person name="Zhong H."/>
            <person name="Iwama H."/>
            <person name="Endo T."/>
            <person name="Ito H."/>
            <person name="Hahn J.H."/>
            <person name="Kim H.I."/>
            <person name="Eun M.Y."/>
            <person name="Yano M."/>
            <person name="Jiang J."/>
            <person name="Gojobori T."/>
        </authorList>
    </citation>
    <scope>NUCLEOTIDE SEQUENCE [LARGE SCALE GENOMIC DNA]</scope>
</reference>
<sequence>MLFGPAVVEVLLLAAESHGVREALRALATLRSAADIQRAVARGLEDFEQRESSSPAPTTAHPAPPARERTGDREKG</sequence>
<dbReference type="Proteomes" id="UP000817658">
    <property type="component" value="Chromosome 1"/>
</dbReference>
<feature type="compositionally biased region" description="Basic and acidic residues" evidence="1">
    <location>
        <begin position="66"/>
        <end position="76"/>
    </location>
</feature>
<dbReference type="EMBL" id="AP002743">
    <property type="protein sequence ID" value="BAD72216.1"/>
    <property type="molecule type" value="Genomic_DNA"/>
</dbReference>
<protein>
    <submittedName>
        <fullName evidence="2">Uncharacterized protein</fullName>
    </submittedName>
</protein>
<organism evidence="2">
    <name type="scientific">Oryza sativa subsp. japonica</name>
    <name type="common">Rice</name>
    <dbReference type="NCBI Taxonomy" id="39947"/>
    <lineage>
        <taxon>Eukaryota</taxon>
        <taxon>Viridiplantae</taxon>
        <taxon>Streptophyta</taxon>
        <taxon>Embryophyta</taxon>
        <taxon>Tracheophyta</taxon>
        <taxon>Spermatophyta</taxon>
        <taxon>Magnoliopsida</taxon>
        <taxon>Liliopsida</taxon>
        <taxon>Poales</taxon>
        <taxon>Poaceae</taxon>
        <taxon>BOP clade</taxon>
        <taxon>Oryzoideae</taxon>
        <taxon>Oryzeae</taxon>
        <taxon>Oryzinae</taxon>
        <taxon>Oryza</taxon>
        <taxon>Oryza sativa</taxon>
    </lineage>
</organism>
<name>Q5SNI4_ORYSJ</name>
<dbReference type="AlphaFoldDB" id="Q5SNI4"/>
<feature type="region of interest" description="Disordered" evidence="1">
    <location>
        <begin position="44"/>
        <end position="76"/>
    </location>
</feature>
<evidence type="ECO:0000313" key="2">
    <source>
        <dbReference type="EMBL" id="BAD72216.1"/>
    </source>
</evidence>
<feature type="compositionally biased region" description="Low complexity" evidence="1">
    <location>
        <begin position="52"/>
        <end position="61"/>
    </location>
</feature>
<proteinExistence type="predicted"/>